<reference evidence="1" key="1">
    <citation type="journal article" date="2011" name="Plant Physiol.">
        <title>Comprehensive sequence analysis of 24,783 barley full-length cDNAs derived from 12 clone libraries.</title>
        <authorList>
            <person name="Matsumoto T."/>
            <person name="Tanaka T."/>
            <person name="Sakai H."/>
            <person name="Amano N."/>
            <person name="Kanamori H."/>
            <person name="Kurita K."/>
            <person name="Kikuta A."/>
            <person name="Kamiya K."/>
            <person name="Yamamoto M."/>
            <person name="Ikawa H."/>
            <person name="Fujii N."/>
            <person name="Hori K."/>
            <person name="Itoh T."/>
            <person name="Sato K."/>
        </authorList>
    </citation>
    <scope>NUCLEOTIDE SEQUENCE</scope>
    <source>
        <tissue evidence="1">Shoot and root</tissue>
    </source>
</reference>
<protein>
    <submittedName>
        <fullName evidence="1">Predicted protein</fullName>
    </submittedName>
</protein>
<evidence type="ECO:0000313" key="1">
    <source>
        <dbReference type="EMBL" id="BAK01465.1"/>
    </source>
</evidence>
<proteinExistence type="evidence at transcript level"/>
<sequence length="47" mass="5709">MNSDTPATVVQYTKKVFKKGRKLFWEWSLIHESEFQCVCFKRKKEIL</sequence>
<dbReference type="EMBL" id="AK370264">
    <property type="protein sequence ID" value="BAK01465.1"/>
    <property type="molecule type" value="mRNA"/>
</dbReference>
<accession>F2E293</accession>
<name>F2E293_HORVV</name>
<dbReference type="AlphaFoldDB" id="F2E293"/>
<organism evidence="1">
    <name type="scientific">Hordeum vulgare subsp. vulgare</name>
    <name type="common">Domesticated barley</name>
    <dbReference type="NCBI Taxonomy" id="112509"/>
    <lineage>
        <taxon>Eukaryota</taxon>
        <taxon>Viridiplantae</taxon>
        <taxon>Streptophyta</taxon>
        <taxon>Embryophyta</taxon>
        <taxon>Tracheophyta</taxon>
        <taxon>Spermatophyta</taxon>
        <taxon>Magnoliopsida</taxon>
        <taxon>Liliopsida</taxon>
        <taxon>Poales</taxon>
        <taxon>Poaceae</taxon>
        <taxon>BOP clade</taxon>
        <taxon>Pooideae</taxon>
        <taxon>Triticodae</taxon>
        <taxon>Triticeae</taxon>
        <taxon>Hordeinae</taxon>
        <taxon>Hordeum</taxon>
    </lineage>
</organism>